<reference evidence="13 14" key="1">
    <citation type="journal article" date="2018" name="Nat. Ecol. Evol.">
        <title>Genomic signatures of mitonuclear coevolution across populations of Tigriopus californicus.</title>
        <authorList>
            <person name="Barreto F.S."/>
            <person name="Watson E.T."/>
            <person name="Lima T.G."/>
            <person name="Willett C.S."/>
            <person name="Edmands S."/>
            <person name="Li W."/>
            <person name="Burton R.S."/>
        </authorList>
    </citation>
    <scope>NUCLEOTIDE SEQUENCE [LARGE SCALE GENOMIC DNA]</scope>
    <source>
        <strain evidence="13 14">San Diego</strain>
    </source>
</reference>
<dbReference type="GO" id="GO:0001228">
    <property type="term" value="F:DNA-binding transcription activator activity, RNA polymerase II-specific"/>
    <property type="evidence" value="ECO:0007669"/>
    <property type="project" value="TreeGrafter"/>
</dbReference>
<feature type="region of interest" description="Disordered" evidence="10">
    <location>
        <begin position="85"/>
        <end position="110"/>
    </location>
</feature>
<dbReference type="GO" id="GO:0005509">
    <property type="term" value="F:calcium ion binding"/>
    <property type="evidence" value="ECO:0007669"/>
    <property type="project" value="InterPro"/>
</dbReference>
<dbReference type="PANTHER" id="PTHR10270">
    <property type="entry name" value="SOX TRANSCRIPTION FACTOR"/>
    <property type="match status" value="1"/>
</dbReference>
<dbReference type="SUPFAM" id="SSF47473">
    <property type="entry name" value="EF-hand"/>
    <property type="match status" value="1"/>
</dbReference>
<evidence type="ECO:0000256" key="7">
    <source>
        <dbReference type="ARBA" id="ARBA00023163"/>
    </source>
</evidence>
<dbReference type="PROSITE" id="PS50118">
    <property type="entry name" value="HMG_BOX_2"/>
    <property type="match status" value="1"/>
</dbReference>
<comment type="caution">
    <text evidence="13">The sequence shown here is derived from an EMBL/GenBank/DDBJ whole genome shotgun (WGS) entry which is preliminary data.</text>
</comment>
<dbReference type="InterPro" id="IPR036910">
    <property type="entry name" value="HMG_box_dom_sf"/>
</dbReference>
<feature type="non-terminal residue" evidence="13">
    <location>
        <position position="395"/>
    </location>
</feature>
<keyword evidence="4" id="KW-0106">Calcium</keyword>
<evidence type="ECO:0000256" key="3">
    <source>
        <dbReference type="ARBA" id="ARBA00022737"/>
    </source>
</evidence>
<feature type="domain" description="EF-hand" evidence="12">
    <location>
        <begin position="268"/>
        <end position="303"/>
    </location>
</feature>
<keyword evidence="8 9" id="KW-0539">Nucleus</keyword>
<dbReference type="Proteomes" id="UP000318571">
    <property type="component" value="Chromosome 8"/>
</dbReference>
<comment type="similarity">
    <text evidence="1">Belongs to the recoverin family.</text>
</comment>
<dbReference type="InterPro" id="IPR018247">
    <property type="entry name" value="EF_Hand_1_Ca_BS"/>
</dbReference>
<accession>A0A553N9W9</accession>
<evidence type="ECO:0000256" key="8">
    <source>
        <dbReference type="ARBA" id="ARBA00023242"/>
    </source>
</evidence>
<evidence type="ECO:0000256" key="5">
    <source>
        <dbReference type="ARBA" id="ARBA00023015"/>
    </source>
</evidence>
<dbReference type="Pfam" id="PF00505">
    <property type="entry name" value="HMG_box"/>
    <property type="match status" value="1"/>
</dbReference>
<dbReference type="SUPFAM" id="SSF47095">
    <property type="entry name" value="HMG-box"/>
    <property type="match status" value="1"/>
</dbReference>
<evidence type="ECO:0000256" key="10">
    <source>
        <dbReference type="SAM" id="MobiDB-lite"/>
    </source>
</evidence>
<dbReference type="InterPro" id="IPR009071">
    <property type="entry name" value="HMG_box_dom"/>
</dbReference>
<dbReference type="GO" id="GO:0000978">
    <property type="term" value="F:RNA polymerase II cis-regulatory region sequence-specific DNA binding"/>
    <property type="evidence" value="ECO:0007669"/>
    <property type="project" value="TreeGrafter"/>
</dbReference>
<keyword evidence="6 9" id="KW-0238">DNA-binding</keyword>
<evidence type="ECO:0000256" key="4">
    <source>
        <dbReference type="ARBA" id="ARBA00022837"/>
    </source>
</evidence>
<evidence type="ECO:0000256" key="1">
    <source>
        <dbReference type="ARBA" id="ARBA00006049"/>
    </source>
</evidence>
<gene>
    <name evidence="13" type="ORF">TCAL_04199</name>
</gene>
<dbReference type="EMBL" id="VCGU01000459">
    <property type="protein sequence ID" value="TRY62223.1"/>
    <property type="molecule type" value="Genomic_DNA"/>
</dbReference>
<proteinExistence type="inferred from homology"/>
<dbReference type="CDD" id="cd22032">
    <property type="entry name" value="HMG-box_SoxF"/>
    <property type="match status" value="1"/>
</dbReference>
<dbReference type="InterPro" id="IPR050140">
    <property type="entry name" value="SRY-related_HMG-box_TF-like"/>
</dbReference>
<keyword evidence="3" id="KW-0677">Repeat</keyword>
<evidence type="ECO:0000256" key="2">
    <source>
        <dbReference type="ARBA" id="ARBA00022723"/>
    </source>
</evidence>
<keyword evidence="2" id="KW-0479">Metal-binding</keyword>
<dbReference type="SMART" id="SM00398">
    <property type="entry name" value="HMG"/>
    <property type="match status" value="1"/>
</dbReference>
<feature type="domain" description="EF-hand" evidence="12">
    <location>
        <begin position="304"/>
        <end position="339"/>
    </location>
</feature>
<dbReference type="PROSITE" id="PS50222">
    <property type="entry name" value="EF_HAND_2"/>
    <property type="match status" value="3"/>
</dbReference>
<evidence type="ECO:0000256" key="6">
    <source>
        <dbReference type="ARBA" id="ARBA00023125"/>
    </source>
</evidence>
<keyword evidence="5" id="KW-0805">Transcription regulation</keyword>
<dbReference type="CDD" id="cd00051">
    <property type="entry name" value="EFh"/>
    <property type="match status" value="2"/>
</dbReference>
<feature type="region of interest" description="Disordered" evidence="10">
    <location>
        <begin position="115"/>
        <end position="134"/>
    </location>
</feature>
<dbReference type="SMART" id="SM00054">
    <property type="entry name" value="EFh"/>
    <property type="match status" value="3"/>
</dbReference>
<dbReference type="GO" id="GO:0005634">
    <property type="term" value="C:nucleus"/>
    <property type="evidence" value="ECO:0007669"/>
    <property type="project" value="UniProtKB-UniRule"/>
</dbReference>
<dbReference type="PRINTS" id="PR00450">
    <property type="entry name" value="RECOVERIN"/>
</dbReference>
<dbReference type="Gene3D" id="1.10.30.10">
    <property type="entry name" value="High mobility group box domain"/>
    <property type="match status" value="1"/>
</dbReference>
<evidence type="ECO:0000256" key="9">
    <source>
        <dbReference type="PROSITE-ProRule" id="PRU00267"/>
    </source>
</evidence>
<name>A0A553N9W9_TIGCA</name>
<dbReference type="GO" id="GO:0030154">
    <property type="term" value="P:cell differentiation"/>
    <property type="evidence" value="ECO:0007669"/>
    <property type="project" value="TreeGrafter"/>
</dbReference>
<feature type="domain" description="HMG box" evidence="11">
    <location>
        <begin position="14"/>
        <end position="82"/>
    </location>
</feature>
<dbReference type="Gene3D" id="1.10.238.10">
    <property type="entry name" value="EF-hand"/>
    <property type="match status" value="1"/>
</dbReference>
<evidence type="ECO:0000259" key="11">
    <source>
        <dbReference type="PROSITE" id="PS50118"/>
    </source>
</evidence>
<feature type="domain" description="EF-hand" evidence="12">
    <location>
        <begin position="352"/>
        <end position="387"/>
    </location>
</feature>
<keyword evidence="14" id="KW-1185">Reference proteome</keyword>
<sequence length="395" mass="44832">MHKQPSKPGKEQRIRRPMNAFMVWARNERKRLADENPDLHNADLSRMLGKKWKGLTPSERSPYVQEAEYLRLKHMQDHPNYKYRPRRKKKDKARENAYGAPGGATGAAVPGVAAGTGGSYDQTPPPPLESYGQYYEGGSSLSAATVPPTSANDYDFSFFNNYNNSHCYYHLERSSSSAAAAASTMSLTQPSSPSSYIEYRCRVKVKMGQKGSKERLTKQDLEFLKTSTRYDENTIKEWYKGFKSDCPDGKLTPTAFMQIYSKCFPTGNANEFCDHVFRTFDTDKNGFIDFKEFLLAIDVTSSGCPEEKLNWAFSMYDVDGNGHIDLIEMTKIVKSIYNMMGPNQVAMDQFESPEARAEGIFKRMDINADGKVTRREFVRCCLEDQKLIELLTPHS</sequence>
<dbReference type="STRING" id="6832.A0A553N9W9"/>
<evidence type="ECO:0000259" key="12">
    <source>
        <dbReference type="PROSITE" id="PS50222"/>
    </source>
</evidence>
<dbReference type="InterPro" id="IPR011992">
    <property type="entry name" value="EF-hand-dom_pair"/>
</dbReference>
<dbReference type="FunFam" id="1.10.238.10:FF:000009">
    <property type="entry name" value="Visinin-like protein 1"/>
    <property type="match status" value="1"/>
</dbReference>
<keyword evidence="7" id="KW-0804">Transcription</keyword>
<evidence type="ECO:0008006" key="15">
    <source>
        <dbReference type="Google" id="ProtNLM"/>
    </source>
</evidence>
<dbReference type="Pfam" id="PF13833">
    <property type="entry name" value="EF-hand_8"/>
    <property type="match status" value="1"/>
</dbReference>
<dbReference type="Pfam" id="PF13499">
    <property type="entry name" value="EF-hand_7"/>
    <property type="match status" value="1"/>
</dbReference>
<feature type="DNA-binding region" description="HMG box" evidence="9">
    <location>
        <begin position="14"/>
        <end position="82"/>
    </location>
</feature>
<dbReference type="PROSITE" id="PS00018">
    <property type="entry name" value="EF_HAND_1"/>
    <property type="match status" value="3"/>
</dbReference>
<dbReference type="PANTHER" id="PTHR10270:SF317">
    <property type="entry name" value="TRANSCRIPTION FACTOR SOX-15-RELATED"/>
    <property type="match status" value="1"/>
</dbReference>
<evidence type="ECO:0000313" key="13">
    <source>
        <dbReference type="EMBL" id="TRY62223.1"/>
    </source>
</evidence>
<protein>
    <recommendedName>
        <fullName evidence="15">HMG box domain-containing protein</fullName>
    </recommendedName>
</protein>
<organism evidence="13 14">
    <name type="scientific">Tigriopus californicus</name>
    <name type="common">Marine copepod</name>
    <dbReference type="NCBI Taxonomy" id="6832"/>
    <lineage>
        <taxon>Eukaryota</taxon>
        <taxon>Metazoa</taxon>
        <taxon>Ecdysozoa</taxon>
        <taxon>Arthropoda</taxon>
        <taxon>Crustacea</taxon>
        <taxon>Multicrustacea</taxon>
        <taxon>Hexanauplia</taxon>
        <taxon>Copepoda</taxon>
        <taxon>Harpacticoida</taxon>
        <taxon>Harpacticidae</taxon>
        <taxon>Tigriopus</taxon>
    </lineage>
</organism>
<evidence type="ECO:0000313" key="14">
    <source>
        <dbReference type="Proteomes" id="UP000318571"/>
    </source>
</evidence>
<dbReference type="AlphaFoldDB" id="A0A553N9W9"/>
<dbReference type="InterPro" id="IPR002048">
    <property type="entry name" value="EF_hand_dom"/>
</dbReference>
<dbReference type="FunFam" id="1.10.30.10:FF:000008">
    <property type="entry name" value="transcription factor SOX-7"/>
    <property type="match status" value="1"/>
</dbReference>